<accession>A0A7R8VFF3</accession>
<dbReference type="AlphaFoldDB" id="A0A7R8VFF3"/>
<dbReference type="SUPFAM" id="SSF52540">
    <property type="entry name" value="P-loop containing nucleoside triphosphate hydrolases"/>
    <property type="match status" value="1"/>
</dbReference>
<gene>
    <name evidence="2" type="ORF">TDIB3V08_LOCUS3445</name>
</gene>
<sequence>MKRIAGDREMWLQRPWLLAISPFQFPPLFLYSRGIRTEEATLDIISEGFEPSSSLQPPNPSGYSLVPPINFTPSPGKASDTMSKPVKLQWLLYTNKFSVKGGKKGRHIEQRKGREQRSGLNAEVPVLARLSWNIPGPDFCQVKLATVFSFGVCGSDLACASVSRSCPSQESGCLQRVRVSHLTGRGIGRTWRKLVRVGEPCYGLLGASGCGKTTLLSCIVGRRRLNTGEIHVLGGKPGTKGSGVPGKRVGYMPQEYSSTAYGKSSLIGKFDHVTTPLALLLGVGFPPSLHSSWCPSNYAQSRASEASVKGRYPPPQKSTKIGCLVSSVDMRGCRLVVLRCEFTHTIFEGAFMVDQMFLDLVECVPPFAWSEKINVDNYVVCRLGTS</sequence>
<dbReference type="GO" id="GO:0016887">
    <property type="term" value="F:ATP hydrolysis activity"/>
    <property type="evidence" value="ECO:0007669"/>
    <property type="project" value="InterPro"/>
</dbReference>
<dbReference type="PANTHER" id="PTHR43038">
    <property type="entry name" value="ATP-BINDING CASSETTE, SUB-FAMILY H, MEMBER 1"/>
    <property type="match status" value="1"/>
</dbReference>
<dbReference type="Pfam" id="PF00005">
    <property type="entry name" value="ABC_tran"/>
    <property type="match status" value="1"/>
</dbReference>
<evidence type="ECO:0000259" key="1">
    <source>
        <dbReference type="Pfam" id="PF00005"/>
    </source>
</evidence>
<evidence type="ECO:0000313" key="2">
    <source>
        <dbReference type="EMBL" id="CAD7197129.1"/>
    </source>
</evidence>
<dbReference type="InterPro" id="IPR027417">
    <property type="entry name" value="P-loop_NTPase"/>
</dbReference>
<dbReference type="InterPro" id="IPR003439">
    <property type="entry name" value="ABC_transporter-like_ATP-bd"/>
</dbReference>
<proteinExistence type="predicted"/>
<protein>
    <recommendedName>
        <fullName evidence="1">ABC transporter domain-containing protein</fullName>
    </recommendedName>
</protein>
<name>A0A7R8VFF3_TIMDO</name>
<feature type="domain" description="ABC transporter" evidence="1">
    <location>
        <begin position="201"/>
        <end position="256"/>
    </location>
</feature>
<reference evidence="2" key="1">
    <citation type="submission" date="2020-11" db="EMBL/GenBank/DDBJ databases">
        <authorList>
            <person name="Tran Van P."/>
        </authorList>
    </citation>
    <scope>NUCLEOTIDE SEQUENCE</scope>
</reference>
<organism evidence="2">
    <name type="scientific">Timema douglasi</name>
    <name type="common">Walking stick</name>
    <dbReference type="NCBI Taxonomy" id="61478"/>
    <lineage>
        <taxon>Eukaryota</taxon>
        <taxon>Metazoa</taxon>
        <taxon>Ecdysozoa</taxon>
        <taxon>Arthropoda</taxon>
        <taxon>Hexapoda</taxon>
        <taxon>Insecta</taxon>
        <taxon>Pterygota</taxon>
        <taxon>Neoptera</taxon>
        <taxon>Polyneoptera</taxon>
        <taxon>Phasmatodea</taxon>
        <taxon>Timematodea</taxon>
        <taxon>Timematoidea</taxon>
        <taxon>Timematidae</taxon>
        <taxon>Timema</taxon>
    </lineage>
</organism>
<dbReference type="Gene3D" id="3.40.50.300">
    <property type="entry name" value="P-loop containing nucleotide triphosphate hydrolases"/>
    <property type="match status" value="1"/>
</dbReference>
<dbReference type="GO" id="GO:0005524">
    <property type="term" value="F:ATP binding"/>
    <property type="evidence" value="ECO:0007669"/>
    <property type="project" value="InterPro"/>
</dbReference>
<dbReference type="EMBL" id="OA565497">
    <property type="protein sequence ID" value="CAD7197129.1"/>
    <property type="molecule type" value="Genomic_DNA"/>
</dbReference>
<dbReference type="PANTHER" id="PTHR43038:SF3">
    <property type="entry name" value="ABC TRANSPORTER G FAMILY MEMBER 20 ISOFORM X1"/>
    <property type="match status" value="1"/>
</dbReference>